<reference evidence="3 4" key="2">
    <citation type="submission" date="2014-10" db="EMBL/GenBank/DDBJ databases">
        <title>Comparative genomics of the Paenibacillus odorifer group.</title>
        <authorList>
            <person name="Tsai Y.-C."/>
            <person name="Martin N."/>
            <person name="Korlach J."/>
            <person name="Wiedmann M."/>
        </authorList>
    </citation>
    <scope>NUCLEOTIDE SEQUENCE [LARGE SCALE GENOMIC DNA]</scope>
    <source>
        <strain evidence="3 4">DSM 18334</strain>
    </source>
</reference>
<organism evidence="3 4">
    <name type="scientific">Paenibacillus wynnii</name>
    <dbReference type="NCBI Taxonomy" id="268407"/>
    <lineage>
        <taxon>Bacteria</taxon>
        <taxon>Bacillati</taxon>
        <taxon>Bacillota</taxon>
        <taxon>Bacilli</taxon>
        <taxon>Bacillales</taxon>
        <taxon>Paenibacillaceae</taxon>
        <taxon>Paenibacillus</taxon>
    </lineage>
</organism>
<feature type="chain" id="PRO_5001945959" description="Copper amine oxidase-like N-terminal domain-containing protein" evidence="2">
    <location>
        <begin position="23"/>
        <end position="170"/>
    </location>
</feature>
<evidence type="ECO:0000313" key="3">
    <source>
        <dbReference type="EMBL" id="KGE20062.1"/>
    </source>
</evidence>
<gene>
    <name evidence="3" type="ORF">PWYN_12470</name>
</gene>
<evidence type="ECO:0000256" key="2">
    <source>
        <dbReference type="SAM" id="SignalP"/>
    </source>
</evidence>
<dbReference type="AlphaFoldDB" id="A0A098MEU5"/>
<evidence type="ECO:0000313" key="4">
    <source>
        <dbReference type="Proteomes" id="UP000029734"/>
    </source>
</evidence>
<evidence type="ECO:0008006" key="5">
    <source>
        <dbReference type="Google" id="ProtNLM"/>
    </source>
</evidence>
<accession>A0A098MEU5</accession>
<proteinExistence type="predicted"/>
<dbReference type="Proteomes" id="UP000029734">
    <property type="component" value="Unassembled WGS sequence"/>
</dbReference>
<comment type="caution">
    <text evidence="3">The sequence shown here is derived from an EMBL/GenBank/DDBJ whole genome shotgun (WGS) entry which is preliminary data.</text>
</comment>
<keyword evidence="4" id="KW-1185">Reference proteome</keyword>
<feature type="signal peptide" evidence="2">
    <location>
        <begin position="1"/>
        <end position="22"/>
    </location>
</feature>
<feature type="compositionally biased region" description="Low complexity" evidence="1">
    <location>
        <begin position="85"/>
        <end position="103"/>
    </location>
</feature>
<name>A0A098MEU5_9BACL</name>
<dbReference type="EMBL" id="JQCR01000002">
    <property type="protein sequence ID" value="KGE20062.1"/>
    <property type="molecule type" value="Genomic_DNA"/>
</dbReference>
<protein>
    <recommendedName>
        <fullName evidence="5">Copper amine oxidase-like N-terminal domain-containing protein</fullName>
    </recommendedName>
</protein>
<evidence type="ECO:0000256" key="1">
    <source>
        <dbReference type="SAM" id="MobiDB-lite"/>
    </source>
</evidence>
<dbReference type="OrthoDB" id="2663175at2"/>
<dbReference type="eggNOG" id="ENOG503063M">
    <property type="taxonomic scope" value="Bacteria"/>
</dbReference>
<reference evidence="3 4" key="1">
    <citation type="submission" date="2014-08" db="EMBL/GenBank/DDBJ databases">
        <authorList>
            <person name="den Bakker H.C."/>
        </authorList>
    </citation>
    <scope>NUCLEOTIDE SEQUENCE [LARGE SCALE GENOMIC DNA]</scope>
    <source>
        <strain evidence="3 4">DSM 18334</strain>
    </source>
</reference>
<dbReference type="STRING" id="268407.PWYN_12470"/>
<dbReference type="RefSeq" id="WP_036651910.1">
    <property type="nucleotide sequence ID" value="NZ_JQCR01000002.1"/>
</dbReference>
<sequence>MKKFISGVIVGLFLFAGASVFADSSSLIGQKVQGLFSVEKSGTKIADAVIINGSAYAPVRAVAQAAGVELTVEGKTIKMSQEPQVVSSSVSATPAPSVEPATSKPTPSPEKEKENKIVSLNGKLATISVSITMAEIQLKDDPANETLKQKVTDLKAQYAEIEAQLAELQK</sequence>
<feature type="region of interest" description="Disordered" evidence="1">
    <location>
        <begin position="80"/>
        <end position="115"/>
    </location>
</feature>
<keyword evidence="2" id="KW-0732">Signal</keyword>